<accession>A0ABQ8BIE1</accession>
<keyword evidence="3" id="KW-1185">Reference proteome</keyword>
<comment type="caution">
    <text evidence="2">The sequence shown here is derived from an EMBL/GenBank/DDBJ whole genome shotgun (WGS) entry which is preliminary data.</text>
</comment>
<dbReference type="EMBL" id="JAGKQM010000011">
    <property type="protein sequence ID" value="KAH0904560.1"/>
    <property type="molecule type" value="Genomic_DNA"/>
</dbReference>
<name>A0ABQ8BIE1_BRANA</name>
<evidence type="ECO:0000313" key="3">
    <source>
        <dbReference type="Proteomes" id="UP000824890"/>
    </source>
</evidence>
<evidence type="ECO:0000256" key="1">
    <source>
        <dbReference type="SAM" id="SignalP"/>
    </source>
</evidence>
<dbReference type="Proteomes" id="UP000824890">
    <property type="component" value="Unassembled WGS sequence"/>
</dbReference>
<keyword evidence="1" id="KW-0732">Signal</keyword>
<gene>
    <name evidence="2" type="ORF">HID58_044063</name>
</gene>
<proteinExistence type="predicted"/>
<reference evidence="2 3" key="1">
    <citation type="submission" date="2021-05" db="EMBL/GenBank/DDBJ databases">
        <title>Genome Assembly of Synthetic Allotetraploid Brassica napus Reveals Homoeologous Exchanges between Subgenomes.</title>
        <authorList>
            <person name="Davis J.T."/>
        </authorList>
    </citation>
    <scope>NUCLEOTIDE SEQUENCE [LARGE SCALE GENOMIC DNA]</scope>
    <source>
        <strain evidence="3">cv. Da-Ae</strain>
        <tissue evidence="2">Seedling</tissue>
    </source>
</reference>
<feature type="non-terminal residue" evidence="2">
    <location>
        <position position="1"/>
    </location>
</feature>
<evidence type="ECO:0000313" key="2">
    <source>
        <dbReference type="EMBL" id="KAH0904560.1"/>
    </source>
</evidence>
<organism evidence="2 3">
    <name type="scientific">Brassica napus</name>
    <name type="common">Rape</name>
    <dbReference type="NCBI Taxonomy" id="3708"/>
    <lineage>
        <taxon>Eukaryota</taxon>
        <taxon>Viridiplantae</taxon>
        <taxon>Streptophyta</taxon>
        <taxon>Embryophyta</taxon>
        <taxon>Tracheophyta</taxon>
        <taxon>Spermatophyta</taxon>
        <taxon>Magnoliopsida</taxon>
        <taxon>eudicotyledons</taxon>
        <taxon>Gunneridae</taxon>
        <taxon>Pentapetalae</taxon>
        <taxon>rosids</taxon>
        <taxon>malvids</taxon>
        <taxon>Brassicales</taxon>
        <taxon>Brassicaceae</taxon>
        <taxon>Brassiceae</taxon>
        <taxon>Brassica</taxon>
    </lineage>
</organism>
<feature type="signal peptide" evidence="1">
    <location>
        <begin position="1"/>
        <end position="22"/>
    </location>
</feature>
<sequence>IHYTFIKLMLLISLILYSVITATSNPHSVIAEDITSEEDPEFYTLDEIHTNLTNNIIQNPNTSFPIQKDQKRDEMSCWASQHLQWRKSGQGDEFVVLLQEALSEYVRIIVDSAVTNVDSVNDVVEPYAPTLGLILTIVVIKCNKKCKSGAKCEYGYCG</sequence>
<feature type="chain" id="PRO_5046616551" evidence="1">
    <location>
        <begin position="23"/>
        <end position="158"/>
    </location>
</feature>
<protein>
    <submittedName>
        <fullName evidence="2">Uncharacterized protein</fullName>
    </submittedName>
</protein>